<dbReference type="Gene3D" id="3.30.470.20">
    <property type="entry name" value="ATP-grasp fold, B domain"/>
    <property type="match status" value="1"/>
</dbReference>
<organism evidence="7 8">
    <name type="scientific">Leptospira perdikensis</name>
    <dbReference type="NCBI Taxonomy" id="2484948"/>
    <lineage>
        <taxon>Bacteria</taxon>
        <taxon>Pseudomonadati</taxon>
        <taxon>Spirochaetota</taxon>
        <taxon>Spirochaetia</taxon>
        <taxon>Leptospirales</taxon>
        <taxon>Leptospiraceae</taxon>
        <taxon>Leptospira</taxon>
    </lineage>
</organism>
<dbReference type="InterPro" id="IPR040686">
    <property type="entry name" value="PurK_C"/>
</dbReference>
<dbReference type="SUPFAM" id="SSF51246">
    <property type="entry name" value="Rudiment single hybrid motif"/>
    <property type="match status" value="1"/>
</dbReference>
<dbReference type="NCBIfam" id="TIGR01161">
    <property type="entry name" value="purK"/>
    <property type="match status" value="1"/>
</dbReference>
<comment type="catalytic activity">
    <reaction evidence="4 5">
        <text>5-amino-1-(5-phospho-beta-D-ribosyl)imidazole + hydrogencarbonate + ATP = 5-carboxyamino-1-(5-phospho-D-ribosyl)imidazole + ADP + phosphate + 2 H(+)</text>
        <dbReference type="Rhea" id="RHEA:19317"/>
        <dbReference type="ChEBI" id="CHEBI:15378"/>
        <dbReference type="ChEBI" id="CHEBI:17544"/>
        <dbReference type="ChEBI" id="CHEBI:30616"/>
        <dbReference type="ChEBI" id="CHEBI:43474"/>
        <dbReference type="ChEBI" id="CHEBI:58730"/>
        <dbReference type="ChEBI" id="CHEBI:137981"/>
        <dbReference type="ChEBI" id="CHEBI:456216"/>
        <dbReference type="EC" id="6.3.4.18"/>
    </reaction>
</comment>
<dbReference type="NCBIfam" id="NF004679">
    <property type="entry name" value="PRK06019.1-5"/>
    <property type="match status" value="1"/>
</dbReference>
<dbReference type="Proteomes" id="UP000298125">
    <property type="component" value="Unassembled WGS sequence"/>
</dbReference>
<comment type="caution">
    <text evidence="7">The sequence shown here is derived from an EMBL/GenBank/DDBJ whole genome shotgun (WGS) entry which is preliminary data.</text>
</comment>
<keyword evidence="2 4" id="KW-0658">Purine biosynthesis</keyword>
<dbReference type="InterPro" id="IPR005875">
    <property type="entry name" value="PurK"/>
</dbReference>
<comment type="similarity">
    <text evidence="4 5">Belongs to the PurK/PurT family.</text>
</comment>
<dbReference type="PANTHER" id="PTHR11609">
    <property type="entry name" value="PURINE BIOSYNTHESIS PROTEIN 6/7, PUR6/7"/>
    <property type="match status" value="1"/>
</dbReference>
<sequence>MTNSSKEIQNLKIGVLGSGQLGQMMCLEALPLGYEFFCYSPDKNSPSEKAGAVATVGSYESLSDLKTFLSKIDVLSFEFENIPKSTLEYLESETKNVSIFPPPKALVIAQDRYLEKSHFRKLGFRTAEFFHLTKETSKFNIAISYPWIIKTLRFGYDGKGQVKIKDETDYKVFLENAFLKGEEEYLVEEVIPFQKEISIILTRFQNGEIVCYGAVENEHKNHILDLSIYPARIPTGLNLEAIKMASKLAESLGYVGTMGVEFFLKENQIYLNEFAPRPHNTGHFTQDCQSFSQFQLHVLAITGNLPPTDVRPKPTLMKNILGNEYAESLSIARSLLKDDRYQLHLYGKMEAKPGRKMGHMNFKGTLEDVSSLFHDL</sequence>
<dbReference type="Pfam" id="PF17769">
    <property type="entry name" value="PurK_C"/>
    <property type="match status" value="1"/>
</dbReference>
<comment type="subunit">
    <text evidence="4 5">Homodimer.</text>
</comment>
<evidence type="ECO:0000259" key="6">
    <source>
        <dbReference type="PROSITE" id="PS50975"/>
    </source>
</evidence>
<dbReference type="EMBL" id="RQGA01000014">
    <property type="protein sequence ID" value="TGL37357.1"/>
    <property type="molecule type" value="Genomic_DNA"/>
</dbReference>
<evidence type="ECO:0000256" key="4">
    <source>
        <dbReference type="HAMAP-Rule" id="MF_01928"/>
    </source>
</evidence>
<comment type="pathway">
    <text evidence="4 5">Purine metabolism; IMP biosynthesis via de novo pathway; 5-amino-1-(5-phospho-D-ribosyl)imidazole-4-carboxylate from 5-amino-1-(5-phospho-D-ribosyl)imidazole (N5-CAIR route): step 1/2.</text>
</comment>
<dbReference type="InterPro" id="IPR016185">
    <property type="entry name" value="PreATP-grasp_dom_sf"/>
</dbReference>
<comment type="function">
    <text evidence="5">Catalyzes the ATP-dependent conversion of 5-aminoimidazole ribonucleotide (AIR) and HCO(3)- to N5-carboxyaminoimidazole ribonucleotide (N5-CAIR).</text>
</comment>
<feature type="domain" description="ATP-grasp" evidence="6">
    <location>
        <begin position="116"/>
        <end position="302"/>
    </location>
</feature>
<dbReference type="RefSeq" id="WP_135580292.1">
    <property type="nucleotide sequence ID" value="NZ_RQGA01000014.1"/>
</dbReference>
<dbReference type="GO" id="GO:0006189">
    <property type="term" value="P:'de novo' IMP biosynthetic process"/>
    <property type="evidence" value="ECO:0007669"/>
    <property type="project" value="UniProtKB-UniRule"/>
</dbReference>
<accession>A0A4R9JFK4</accession>
<reference evidence="7" key="1">
    <citation type="journal article" date="2019" name="PLoS Negl. Trop. Dis.">
        <title>Revisiting the worldwide diversity of Leptospira species in the environment.</title>
        <authorList>
            <person name="Vincent A.T."/>
            <person name="Schiettekatte O."/>
            <person name="Bourhy P."/>
            <person name="Veyrier F.J."/>
            <person name="Picardeau M."/>
        </authorList>
    </citation>
    <scope>NUCLEOTIDE SEQUENCE [LARGE SCALE GENOMIC DNA]</scope>
    <source>
        <strain evidence="7">201702692</strain>
    </source>
</reference>
<dbReference type="Pfam" id="PF22660">
    <property type="entry name" value="RS_preATP-grasp-like"/>
    <property type="match status" value="1"/>
</dbReference>
<proteinExistence type="inferred from homology"/>
<evidence type="ECO:0000313" key="7">
    <source>
        <dbReference type="EMBL" id="TGL37357.1"/>
    </source>
</evidence>
<dbReference type="SUPFAM" id="SSF56059">
    <property type="entry name" value="Glutathione synthetase ATP-binding domain-like"/>
    <property type="match status" value="1"/>
</dbReference>
<comment type="function">
    <text evidence="4">Catalyzes the ATP-dependent conversion of 5-aminoimidazole ribonucleotide (AIR) and HCO(3)(-) to N5-carboxyaminoimidazole ribonucleotide (N5-CAIR).</text>
</comment>
<dbReference type="OrthoDB" id="9804625at2"/>
<feature type="binding site" evidence="4">
    <location>
        <begin position="155"/>
        <end position="161"/>
    </location>
    <ligand>
        <name>ATP</name>
        <dbReference type="ChEBI" id="CHEBI:30616"/>
    </ligand>
</feature>
<dbReference type="GO" id="GO:0046872">
    <property type="term" value="F:metal ion binding"/>
    <property type="evidence" value="ECO:0007669"/>
    <property type="project" value="InterPro"/>
</dbReference>
<feature type="binding site" evidence="4">
    <location>
        <begin position="188"/>
        <end position="191"/>
    </location>
    <ligand>
        <name>ATP</name>
        <dbReference type="ChEBI" id="CHEBI:30616"/>
    </ligand>
</feature>
<dbReference type="GO" id="GO:0004638">
    <property type="term" value="F:phosphoribosylaminoimidazole carboxylase activity"/>
    <property type="evidence" value="ECO:0007669"/>
    <property type="project" value="InterPro"/>
</dbReference>
<keyword evidence="3 4" id="KW-0067">ATP-binding</keyword>
<evidence type="ECO:0000256" key="2">
    <source>
        <dbReference type="ARBA" id="ARBA00022755"/>
    </source>
</evidence>
<evidence type="ECO:0000256" key="1">
    <source>
        <dbReference type="ARBA" id="ARBA00022741"/>
    </source>
</evidence>
<keyword evidence="8" id="KW-1185">Reference proteome</keyword>
<dbReference type="Gene3D" id="3.30.1490.20">
    <property type="entry name" value="ATP-grasp fold, A domain"/>
    <property type="match status" value="1"/>
</dbReference>
<feature type="binding site" evidence="4">
    <location>
        <position position="219"/>
    </location>
    <ligand>
        <name>ATP</name>
        <dbReference type="ChEBI" id="CHEBI:30616"/>
    </ligand>
</feature>
<name>A0A4R9JFK4_9LEPT</name>
<feature type="binding site" evidence="4">
    <location>
        <begin position="272"/>
        <end position="273"/>
    </location>
    <ligand>
        <name>ATP</name>
        <dbReference type="ChEBI" id="CHEBI:30616"/>
    </ligand>
</feature>
<dbReference type="EC" id="6.3.4.18" evidence="4 5"/>
<dbReference type="GO" id="GO:0034028">
    <property type="term" value="F:5-(carboxyamino)imidazole ribonucleotide synthase activity"/>
    <property type="evidence" value="ECO:0007669"/>
    <property type="project" value="UniProtKB-UniRule"/>
</dbReference>
<dbReference type="PROSITE" id="PS00065">
    <property type="entry name" value="D_2_HYDROXYACID_DH_1"/>
    <property type="match status" value="1"/>
</dbReference>
<dbReference type="Pfam" id="PF02222">
    <property type="entry name" value="ATP-grasp"/>
    <property type="match status" value="1"/>
</dbReference>
<evidence type="ECO:0000256" key="5">
    <source>
        <dbReference type="RuleBase" id="RU361200"/>
    </source>
</evidence>
<dbReference type="GO" id="GO:0005524">
    <property type="term" value="F:ATP binding"/>
    <property type="evidence" value="ECO:0007669"/>
    <property type="project" value="UniProtKB-UniRule"/>
</dbReference>
<feature type="binding site" evidence="4">
    <location>
        <position position="196"/>
    </location>
    <ligand>
        <name>ATP</name>
        <dbReference type="ChEBI" id="CHEBI:30616"/>
    </ligand>
</feature>
<dbReference type="SUPFAM" id="SSF52440">
    <property type="entry name" value="PreATP-grasp domain"/>
    <property type="match status" value="1"/>
</dbReference>
<evidence type="ECO:0000313" key="8">
    <source>
        <dbReference type="Proteomes" id="UP000298125"/>
    </source>
</evidence>
<protein>
    <recommendedName>
        <fullName evidence="4 5">N5-carboxyaminoimidazole ribonucleotide synthase</fullName>
        <shortName evidence="4 5">N5-CAIR synthase</shortName>
        <ecNumber evidence="4 5">6.3.4.18</ecNumber>
    </recommendedName>
    <alternativeName>
        <fullName evidence="4 5">5-(carboxyamino)imidazole ribonucleotide synthetase</fullName>
    </alternativeName>
</protein>
<dbReference type="InterPro" id="IPR003135">
    <property type="entry name" value="ATP-grasp_carboxylate-amine"/>
</dbReference>
<keyword evidence="1 4" id="KW-0547">Nucleotide-binding</keyword>
<dbReference type="InterPro" id="IPR013815">
    <property type="entry name" value="ATP_grasp_subdomain_1"/>
</dbReference>
<dbReference type="InterPro" id="IPR011054">
    <property type="entry name" value="Rudment_hybrid_motif"/>
</dbReference>
<dbReference type="InterPro" id="IPR011761">
    <property type="entry name" value="ATP-grasp"/>
</dbReference>
<evidence type="ECO:0000256" key="3">
    <source>
        <dbReference type="ARBA" id="ARBA00022840"/>
    </source>
</evidence>
<dbReference type="InterPro" id="IPR029752">
    <property type="entry name" value="D-isomer_DH_CS1"/>
</dbReference>
<dbReference type="Gene3D" id="3.40.50.20">
    <property type="match status" value="1"/>
</dbReference>
<dbReference type="PROSITE" id="PS50975">
    <property type="entry name" value="ATP_GRASP"/>
    <property type="match status" value="1"/>
</dbReference>
<dbReference type="GO" id="GO:0005829">
    <property type="term" value="C:cytosol"/>
    <property type="evidence" value="ECO:0007669"/>
    <property type="project" value="TreeGrafter"/>
</dbReference>
<feature type="binding site" evidence="4">
    <location>
        <position position="150"/>
    </location>
    <ligand>
        <name>ATP</name>
        <dbReference type="ChEBI" id="CHEBI:30616"/>
    </ligand>
</feature>
<dbReference type="UniPathway" id="UPA00074">
    <property type="reaction ID" value="UER00942"/>
</dbReference>
<dbReference type="HAMAP" id="MF_01928">
    <property type="entry name" value="PurK"/>
    <property type="match status" value="1"/>
</dbReference>
<feature type="binding site" evidence="4">
    <location>
        <position position="112"/>
    </location>
    <ligand>
        <name>ATP</name>
        <dbReference type="ChEBI" id="CHEBI:30616"/>
    </ligand>
</feature>
<dbReference type="PANTHER" id="PTHR11609:SF5">
    <property type="entry name" value="PHOSPHORIBOSYLAMINOIMIDAZOLE CARBOXYLASE"/>
    <property type="match status" value="1"/>
</dbReference>
<dbReference type="InterPro" id="IPR054350">
    <property type="entry name" value="PurT/PurK_preATP-grasp"/>
</dbReference>
<gene>
    <name evidence="4 5" type="primary">purK</name>
    <name evidence="7" type="ORF">EHQ49_14040</name>
</gene>
<keyword evidence="4 5" id="KW-0436">Ligase</keyword>
<dbReference type="AlphaFoldDB" id="A0A4R9JFK4"/>